<accession>A0AAW9D279</accession>
<proteinExistence type="predicted"/>
<keyword evidence="2" id="KW-1133">Transmembrane helix</keyword>
<dbReference type="EMBL" id="QXCT01000002">
    <property type="protein sequence ID" value="MDW9255528.1"/>
    <property type="molecule type" value="Genomic_DNA"/>
</dbReference>
<dbReference type="InterPro" id="IPR021682">
    <property type="entry name" value="DUF2933"/>
</dbReference>
<evidence type="ECO:0000313" key="4">
    <source>
        <dbReference type="Proteomes" id="UP001272137"/>
    </source>
</evidence>
<gene>
    <name evidence="3" type="ORF">C7S16_3247</name>
</gene>
<evidence type="ECO:0000313" key="3">
    <source>
        <dbReference type="EMBL" id="MDW9255528.1"/>
    </source>
</evidence>
<protein>
    <recommendedName>
        <fullName evidence="5">DUF2933 domain-containing protein</fullName>
    </recommendedName>
</protein>
<dbReference type="Proteomes" id="UP001272137">
    <property type="component" value="Unassembled WGS sequence"/>
</dbReference>
<feature type="region of interest" description="Disordered" evidence="1">
    <location>
        <begin position="46"/>
        <end position="98"/>
    </location>
</feature>
<sequence length="98" mass="10714">MIGMLLLGATAAFVWLPRHRYHVLGFLPYLLLLACPLAHVFMHRGHRHRDASGNATPPDAGDDDARHRCTVGSRACVSRAREAGRKSATSNDGSPPMR</sequence>
<evidence type="ECO:0008006" key="5">
    <source>
        <dbReference type="Google" id="ProtNLM"/>
    </source>
</evidence>
<keyword evidence="2" id="KW-0472">Membrane</keyword>
<evidence type="ECO:0000256" key="2">
    <source>
        <dbReference type="SAM" id="Phobius"/>
    </source>
</evidence>
<dbReference type="Pfam" id="PF11666">
    <property type="entry name" value="DUF2933"/>
    <property type="match status" value="1"/>
</dbReference>
<evidence type="ECO:0000256" key="1">
    <source>
        <dbReference type="SAM" id="MobiDB-lite"/>
    </source>
</evidence>
<feature type="transmembrane region" description="Helical" evidence="2">
    <location>
        <begin position="21"/>
        <end position="42"/>
    </location>
</feature>
<keyword evidence="2" id="KW-0812">Transmembrane</keyword>
<dbReference type="KEGG" id="btha:DR62_06190"/>
<dbReference type="AlphaFoldDB" id="A0AAW9D279"/>
<comment type="caution">
    <text evidence="3">The sequence shown here is derived from an EMBL/GenBank/DDBJ whole genome shotgun (WGS) entry which is preliminary data.</text>
</comment>
<feature type="compositionally biased region" description="Polar residues" evidence="1">
    <location>
        <begin position="87"/>
        <end position="98"/>
    </location>
</feature>
<reference evidence="3" key="1">
    <citation type="submission" date="2018-08" db="EMBL/GenBank/DDBJ databases">
        <title>Identification of Burkholderia cepacia strains that express a Burkholderia pseudomallei-like capsular polysaccharide.</title>
        <authorList>
            <person name="Burtnick M.N."/>
            <person name="Vongsouvath M."/>
            <person name="Newton P."/>
            <person name="Wuthiekanun V."/>
            <person name="Limmathurotsakul D."/>
            <person name="Brett P.J."/>
            <person name="Chantratita N."/>
            <person name="Dance D.A."/>
        </authorList>
    </citation>
    <scope>NUCLEOTIDE SEQUENCE</scope>
    <source>
        <strain evidence="3">SBXCC001</strain>
    </source>
</reference>
<name>A0AAW9D279_BURTH</name>
<organism evidence="3 4">
    <name type="scientific">Burkholderia thailandensis</name>
    <dbReference type="NCBI Taxonomy" id="57975"/>
    <lineage>
        <taxon>Bacteria</taxon>
        <taxon>Pseudomonadati</taxon>
        <taxon>Pseudomonadota</taxon>
        <taxon>Betaproteobacteria</taxon>
        <taxon>Burkholderiales</taxon>
        <taxon>Burkholderiaceae</taxon>
        <taxon>Burkholderia</taxon>
        <taxon>pseudomallei group</taxon>
    </lineage>
</organism>